<dbReference type="Gene3D" id="3.40.50.300">
    <property type="entry name" value="P-loop containing nucleotide triphosphate hydrolases"/>
    <property type="match status" value="1"/>
</dbReference>
<dbReference type="PANTHER" id="PTHR37807">
    <property type="entry name" value="OS07G0160300 PROTEIN"/>
    <property type="match status" value="1"/>
</dbReference>
<evidence type="ECO:0000313" key="1">
    <source>
        <dbReference type="EMBL" id="RAP35965.1"/>
    </source>
</evidence>
<keyword evidence="1" id="KW-0808">Transferase</keyword>
<dbReference type="PANTHER" id="PTHR37807:SF3">
    <property type="entry name" value="OS07G0160300 PROTEIN"/>
    <property type="match status" value="1"/>
</dbReference>
<dbReference type="GO" id="GO:0016301">
    <property type="term" value="F:kinase activity"/>
    <property type="evidence" value="ECO:0007669"/>
    <property type="project" value="UniProtKB-KW"/>
</dbReference>
<sequence length="176" mass="19693">MLIILGGLPGTGKSTIARQLAKTIGAVYLRIDSIEQAIKNASQFSSQGGINVIAEGYMTAYAIAKDNLEIGLTVVCDSVNPIEITRAAYRKTAREMNKPYLEIEIICSDETIHKERVETRKTDIQGLTPPTWREVLDRDYEHWENKQLTIDTATQTAEQAVEEIIAELDQNKLSRQ</sequence>
<protein>
    <submittedName>
        <fullName evidence="1">Adenylyl-sulfate kinase</fullName>
    </submittedName>
</protein>
<name>A0A364LHZ2_9GAMM</name>
<comment type="caution">
    <text evidence="1">The sequence shown here is derived from an EMBL/GenBank/DDBJ whole genome shotgun (WGS) entry which is preliminary data.</text>
</comment>
<dbReference type="InterPro" id="IPR027417">
    <property type="entry name" value="P-loop_NTPase"/>
</dbReference>
<proteinExistence type="predicted"/>
<accession>A0A364LHZ2</accession>
<gene>
    <name evidence="1" type="ORF">B1207_10325</name>
</gene>
<dbReference type="RefSeq" id="WP_112219891.1">
    <property type="nucleotide sequence ID" value="NZ_MVJN01000007.1"/>
</dbReference>
<dbReference type="Proteomes" id="UP000249458">
    <property type="component" value="Unassembled WGS sequence"/>
</dbReference>
<organism evidence="1 2">
    <name type="scientific">Legionella quinlivanii</name>
    <dbReference type="NCBI Taxonomy" id="45073"/>
    <lineage>
        <taxon>Bacteria</taxon>
        <taxon>Pseudomonadati</taxon>
        <taxon>Pseudomonadota</taxon>
        <taxon>Gammaproteobacteria</taxon>
        <taxon>Legionellales</taxon>
        <taxon>Legionellaceae</taxon>
        <taxon>Legionella</taxon>
    </lineage>
</organism>
<keyword evidence="1" id="KW-0418">Kinase</keyword>
<dbReference type="AlphaFoldDB" id="A0A364LHZ2"/>
<dbReference type="SUPFAM" id="SSF52540">
    <property type="entry name" value="P-loop containing nucleoside triphosphate hydrolases"/>
    <property type="match status" value="1"/>
</dbReference>
<dbReference type="EMBL" id="MVJN01000007">
    <property type="protein sequence ID" value="RAP35965.1"/>
    <property type="molecule type" value="Genomic_DNA"/>
</dbReference>
<dbReference type="Pfam" id="PF13671">
    <property type="entry name" value="AAA_33"/>
    <property type="match status" value="1"/>
</dbReference>
<evidence type="ECO:0000313" key="2">
    <source>
        <dbReference type="Proteomes" id="UP000249458"/>
    </source>
</evidence>
<reference evidence="1 2" key="1">
    <citation type="submission" date="2017-02" db="EMBL/GenBank/DDBJ databases">
        <title>Legionella quilivanii strain from human: case report and whole genome sequencing analysis.</title>
        <authorList>
            <person name="Lalancette C."/>
            <person name="Leduc J.-M."/>
            <person name="Levesque S."/>
            <person name="Fournier E."/>
            <person name="Saoud J."/>
            <person name="Faucher S.P."/>
            <person name="Bernard K."/>
            <person name="Martineau C."/>
            <person name="Longtin J."/>
        </authorList>
    </citation>
    <scope>NUCLEOTIDE SEQUENCE [LARGE SCALE GENOMIC DNA]</scope>
    <source>
        <strain evidence="1 2">ID143958</strain>
    </source>
</reference>